<protein>
    <submittedName>
        <fullName evidence="1">Uncharacterized protein</fullName>
    </submittedName>
</protein>
<dbReference type="EMBL" id="JAWDGP010000673">
    <property type="protein sequence ID" value="KAK3798448.1"/>
    <property type="molecule type" value="Genomic_DNA"/>
</dbReference>
<evidence type="ECO:0000313" key="2">
    <source>
        <dbReference type="Proteomes" id="UP001283361"/>
    </source>
</evidence>
<dbReference type="Proteomes" id="UP001283361">
    <property type="component" value="Unassembled WGS sequence"/>
</dbReference>
<dbReference type="AlphaFoldDB" id="A0AAE1EA40"/>
<keyword evidence="2" id="KW-1185">Reference proteome</keyword>
<organism evidence="1 2">
    <name type="scientific">Elysia crispata</name>
    <name type="common">lettuce slug</name>
    <dbReference type="NCBI Taxonomy" id="231223"/>
    <lineage>
        <taxon>Eukaryota</taxon>
        <taxon>Metazoa</taxon>
        <taxon>Spiralia</taxon>
        <taxon>Lophotrochozoa</taxon>
        <taxon>Mollusca</taxon>
        <taxon>Gastropoda</taxon>
        <taxon>Heterobranchia</taxon>
        <taxon>Euthyneura</taxon>
        <taxon>Panpulmonata</taxon>
        <taxon>Sacoglossa</taxon>
        <taxon>Placobranchoidea</taxon>
        <taxon>Plakobranchidae</taxon>
        <taxon>Elysia</taxon>
    </lineage>
</organism>
<proteinExistence type="predicted"/>
<comment type="caution">
    <text evidence="1">The sequence shown here is derived from an EMBL/GenBank/DDBJ whole genome shotgun (WGS) entry which is preliminary data.</text>
</comment>
<evidence type="ECO:0000313" key="1">
    <source>
        <dbReference type="EMBL" id="KAK3798448.1"/>
    </source>
</evidence>
<sequence length="61" mass="6673">AFVSNSPINVGFELNKYELSGLCLYLSTSKSSTNDNVDLNLGRKSVSLKTVALPFDIQIIH</sequence>
<feature type="non-terminal residue" evidence="1">
    <location>
        <position position="1"/>
    </location>
</feature>
<gene>
    <name evidence="1" type="ORF">RRG08_045827</name>
</gene>
<name>A0AAE1EA40_9GAST</name>
<reference evidence="1" key="1">
    <citation type="journal article" date="2023" name="G3 (Bethesda)">
        <title>A reference genome for the long-term kleptoplast-retaining sea slug Elysia crispata morphotype clarki.</title>
        <authorList>
            <person name="Eastman K.E."/>
            <person name="Pendleton A.L."/>
            <person name="Shaikh M.A."/>
            <person name="Suttiyut T."/>
            <person name="Ogas R."/>
            <person name="Tomko P."/>
            <person name="Gavelis G."/>
            <person name="Widhalm J.R."/>
            <person name="Wisecaver J.H."/>
        </authorList>
    </citation>
    <scope>NUCLEOTIDE SEQUENCE</scope>
    <source>
        <strain evidence="1">ECLA1</strain>
    </source>
</reference>
<accession>A0AAE1EA40</accession>